<feature type="transmembrane region" description="Helical" evidence="6">
    <location>
        <begin position="39"/>
        <end position="57"/>
    </location>
</feature>
<dbReference type="InterPro" id="IPR036259">
    <property type="entry name" value="MFS_trans_sf"/>
</dbReference>
<proteinExistence type="inferred from homology"/>
<feature type="transmembrane region" description="Helical" evidence="6">
    <location>
        <begin position="104"/>
        <end position="127"/>
    </location>
</feature>
<keyword evidence="9" id="KW-1185">Reference proteome</keyword>
<evidence type="ECO:0000256" key="5">
    <source>
        <dbReference type="ARBA" id="ARBA00023136"/>
    </source>
</evidence>
<protein>
    <recommendedName>
        <fullName evidence="7">Major facilitator superfamily (MFS) profile domain-containing protein</fullName>
    </recommendedName>
</protein>
<evidence type="ECO:0000256" key="3">
    <source>
        <dbReference type="ARBA" id="ARBA00022692"/>
    </source>
</evidence>
<dbReference type="PANTHER" id="PTHR48022">
    <property type="entry name" value="PLASTIDIC GLUCOSE TRANSPORTER 4"/>
    <property type="match status" value="1"/>
</dbReference>
<evidence type="ECO:0000256" key="1">
    <source>
        <dbReference type="ARBA" id="ARBA00004141"/>
    </source>
</evidence>
<comment type="similarity">
    <text evidence="2">Belongs to the major facilitator superfamily. Sugar transporter (TC 2.A.1.1) family.</text>
</comment>
<evidence type="ECO:0000256" key="2">
    <source>
        <dbReference type="ARBA" id="ARBA00010992"/>
    </source>
</evidence>
<feature type="domain" description="Major facilitator superfamily (MFS) profile" evidence="7">
    <location>
        <begin position="1"/>
        <end position="226"/>
    </location>
</feature>
<comment type="subcellular location">
    <subcellularLocation>
        <location evidence="1">Membrane</location>
        <topology evidence="1">Multi-pass membrane protein</topology>
    </subcellularLocation>
</comment>
<dbReference type="InterPro" id="IPR050360">
    <property type="entry name" value="MFS_Sugar_Transporters"/>
</dbReference>
<gene>
    <name evidence="8" type="ORF">A1O3_04729</name>
</gene>
<dbReference type="PROSITE" id="PS00216">
    <property type="entry name" value="SUGAR_TRANSPORT_1"/>
    <property type="match status" value="1"/>
</dbReference>
<evidence type="ECO:0000313" key="8">
    <source>
        <dbReference type="EMBL" id="EXJ84062.1"/>
    </source>
</evidence>
<reference evidence="8 9" key="1">
    <citation type="submission" date="2013-03" db="EMBL/GenBank/DDBJ databases">
        <title>The Genome Sequence of Capronia epimyces CBS 606.96.</title>
        <authorList>
            <consortium name="The Broad Institute Genomics Platform"/>
            <person name="Cuomo C."/>
            <person name="de Hoog S."/>
            <person name="Gorbushina A."/>
            <person name="Walker B."/>
            <person name="Young S.K."/>
            <person name="Zeng Q."/>
            <person name="Gargeya S."/>
            <person name="Fitzgerald M."/>
            <person name="Haas B."/>
            <person name="Abouelleil A."/>
            <person name="Allen A.W."/>
            <person name="Alvarado L."/>
            <person name="Arachchi H.M."/>
            <person name="Berlin A.M."/>
            <person name="Chapman S.B."/>
            <person name="Gainer-Dewar J."/>
            <person name="Goldberg J."/>
            <person name="Griggs A."/>
            <person name="Gujja S."/>
            <person name="Hansen M."/>
            <person name="Howarth C."/>
            <person name="Imamovic A."/>
            <person name="Ireland A."/>
            <person name="Larimer J."/>
            <person name="McCowan C."/>
            <person name="Murphy C."/>
            <person name="Pearson M."/>
            <person name="Poon T.W."/>
            <person name="Priest M."/>
            <person name="Roberts A."/>
            <person name="Saif S."/>
            <person name="Shea T."/>
            <person name="Sisk P."/>
            <person name="Sykes S."/>
            <person name="Wortman J."/>
            <person name="Nusbaum C."/>
            <person name="Birren B."/>
        </authorList>
    </citation>
    <scope>NUCLEOTIDE SEQUENCE [LARGE SCALE GENOMIC DNA]</scope>
    <source>
        <strain evidence="8 9">CBS 606.96</strain>
    </source>
</reference>
<dbReference type="OrthoDB" id="4158877at2759"/>
<comment type="caution">
    <text evidence="8">The sequence shown here is derived from an EMBL/GenBank/DDBJ whole genome shotgun (WGS) entry which is preliminary data.</text>
</comment>
<organism evidence="8 9">
    <name type="scientific">Capronia epimyces CBS 606.96</name>
    <dbReference type="NCBI Taxonomy" id="1182542"/>
    <lineage>
        <taxon>Eukaryota</taxon>
        <taxon>Fungi</taxon>
        <taxon>Dikarya</taxon>
        <taxon>Ascomycota</taxon>
        <taxon>Pezizomycotina</taxon>
        <taxon>Eurotiomycetes</taxon>
        <taxon>Chaetothyriomycetidae</taxon>
        <taxon>Chaetothyriales</taxon>
        <taxon>Herpotrichiellaceae</taxon>
        <taxon>Capronia</taxon>
    </lineage>
</organism>
<dbReference type="GO" id="GO:0005351">
    <property type="term" value="F:carbohydrate:proton symporter activity"/>
    <property type="evidence" value="ECO:0007669"/>
    <property type="project" value="TreeGrafter"/>
</dbReference>
<dbReference type="InterPro" id="IPR005829">
    <property type="entry name" value="Sugar_transporter_CS"/>
</dbReference>
<evidence type="ECO:0000256" key="4">
    <source>
        <dbReference type="ARBA" id="ARBA00022989"/>
    </source>
</evidence>
<evidence type="ECO:0000313" key="9">
    <source>
        <dbReference type="Proteomes" id="UP000019478"/>
    </source>
</evidence>
<feature type="transmembrane region" description="Helical" evidence="6">
    <location>
        <begin position="173"/>
        <end position="191"/>
    </location>
</feature>
<evidence type="ECO:0000256" key="6">
    <source>
        <dbReference type="SAM" id="Phobius"/>
    </source>
</evidence>
<feature type="transmembrane region" description="Helical" evidence="6">
    <location>
        <begin position="77"/>
        <end position="97"/>
    </location>
</feature>
<evidence type="ECO:0000259" key="7">
    <source>
        <dbReference type="PROSITE" id="PS50850"/>
    </source>
</evidence>
<dbReference type="SUPFAM" id="SSF103473">
    <property type="entry name" value="MFS general substrate transporter"/>
    <property type="match status" value="1"/>
</dbReference>
<name>W9XU30_9EURO</name>
<dbReference type="InterPro" id="IPR005828">
    <property type="entry name" value="MFS_sugar_transport-like"/>
</dbReference>
<keyword evidence="4 6" id="KW-1133">Transmembrane helix</keyword>
<dbReference type="GO" id="GO:0016020">
    <property type="term" value="C:membrane"/>
    <property type="evidence" value="ECO:0007669"/>
    <property type="project" value="UniProtKB-SubCell"/>
</dbReference>
<dbReference type="EMBL" id="AMGY01000004">
    <property type="protein sequence ID" value="EXJ84062.1"/>
    <property type="molecule type" value="Genomic_DNA"/>
</dbReference>
<sequence length="291" mass="31822">MFWEKEYLQISAQLAEEARERASQSQLQILTDKKQLRRILVAVAALTCLQTNGAQTIQVYQSVLYANLGFSHQQTLLMAGVFQIILTVGCLLGLLLVDRVGRRWLFLSSFVVLSVCVAIFAACTAKYEDTGLTSFGKGGVAMIMIFIFFFGCISGTPYAYAAEILPTKIRAPGFAMGLFCSNAITIIFTQTAPMALDKISWKFNFVFIGCNAVFFPIVFFFFPETKGLTLEEVDRAFGVKVQIQLADIGADAATKVDEAGAEGVDQAETIEYIKSEAEPGLGSKSKSSEVV</sequence>
<feature type="transmembrane region" description="Helical" evidence="6">
    <location>
        <begin position="139"/>
        <end position="161"/>
    </location>
</feature>
<dbReference type="Proteomes" id="UP000019478">
    <property type="component" value="Unassembled WGS sequence"/>
</dbReference>
<dbReference type="GeneID" id="19168847"/>
<dbReference type="PROSITE" id="PS50850">
    <property type="entry name" value="MFS"/>
    <property type="match status" value="1"/>
</dbReference>
<dbReference type="Pfam" id="PF00083">
    <property type="entry name" value="Sugar_tr"/>
    <property type="match status" value="1"/>
</dbReference>
<dbReference type="HOGENOM" id="CLU_001265_30_13_1"/>
<dbReference type="AlphaFoldDB" id="W9XU30"/>
<keyword evidence="3 6" id="KW-0812">Transmembrane</keyword>
<dbReference type="eggNOG" id="KOG0254">
    <property type="taxonomic scope" value="Eukaryota"/>
</dbReference>
<dbReference type="Gene3D" id="1.20.1250.20">
    <property type="entry name" value="MFS general substrate transporter like domains"/>
    <property type="match status" value="1"/>
</dbReference>
<dbReference type="PANTHER" id="PTHR48022:SF2">
    <property type="entry name" value="PLASTIDIC GLUCOSE TRANSPORTER 4"/>
    <property type="match status" value="1"/>
</dbReference>
<dbReference type="RefSeq" id="XP_007733047.1">
    <property type="nucleotide sequence ID" value="XM_007734857.1"/>
</dbReference>
<dbReference type="InterPro" id="IPR020846">
    <property type="entry name" value="MFS_dom"/>
</dbReference>
<keyword evidence="5 6" id="KW-0472">Membrane</keyword>
<feature type="transmembrane region" description="Helical" evidence="6">
    <location>
        <begin position="203"/>
        <end position="222"/>
    </location>
</feature>
<accession>W9XU30</accession>